<protein>
    <submittedName>
        <fullName evidence="3">Beta-lactamase family protein</fullName>
    </submittedName>
</protein>
<dbReference type="SUPFAM" id="SSF56601">
    <property type="entry name" value="beta-lactamase/transpeptidase-like"/>
    <property type="match status" value="1"/>
</dbReference>
<evidence type="ECO:0000313" key="4">
    <source>
        <dbReference type="Proteomes" id="UP000595917"/>
    </source>
</evidence>
<dbReference type="InterPro" id="IPR050789">
    <property type="entry name" value="Diverse_Enzym_Activities"/>
</dbReference>
<dbReference type="InterPro" id="IPR012338">
    <property type="entry name" value="Beta-lactam/transpept-like"/>
</dbReference>
<dbReference type="RefSeq" id="WP_215624814.1">
    <property type="nucleotide sequence ID" value="NZ_CP067089.2"/>
</dbReference>
<reference evidence="3" key="1">
    <citation type="submission" date="2021-01" db="EMBL/GenBank/DDBJ databases">
        <title>Description of Breznakiella homolactica.</title>
        <authorList>
            <person name="Song Y."/>
            <person name="Brune A."/>
        </authorList>
    </citation>
    <scope>NUCLEOTIDE SEQUENCE</scope>
    <source>
        <strain evidence="3">RmG30</strain>
    </source>
</reference>
<dbReference type="KEGG" id="bhc:JFL75_11115"/>
<dbReference type="PANTHER" id="PTHR43283">
    <property type="entry name" value="BETA-LACTAMASE-RELATED"/>
    <property type="match status" value="1"/>
</dbReference>
<name>A0A7T7XJD9_9SPIR</name>
<dbReference type="Gene3D" id="3.40.710.10">
    <property type="entry name" value="DD-peptidase/beta-lactamase superfamily"/>
    <property type="match status" value="1"/>
</dbReference>
<feature type="domain" description="Beta-lactamase-related" evidence="2">
    <location>
        <begin position="11"/>
        <end position="343"/>
    </location>
</feature>
<dbReference type="Pfam" id="PF00144">
    <property type="entry name" value="Beta-lactamase"/>
    <property type="match status" value="1"/>
</dbReference>
<dbReference type="Proteomes" id="UP000595917">
    <property type="component" value="Chromosome"/>
</dbReference>
<gene>
    <name evidence="3" type="ORF">JFL75_11115</name>
</gene>
<evidence type="ECO:0000313" key="3">
    <source>
        <dbReference type="EMBL" id="QQO07509.1"/>
    </source>
</evidence>
<keyword evidence="4" id="KW-1185">Reference proteome</keyword>
<keyword evidence="1" id="KW-0378">Hydrolase</keyword>
<organism evidence="3 4">
    <name type="scientific">Breznakiella homolactica</name>
    <dbReference type="NCBI Taxonomy" id="2798577"/>
    <lineage>
        <taxon>Bacteria</taxon>
        <taxon>Pseudomonadati</taxon>
        <taxon>Spirochaetota</taxon>
        <taxon>Spirochaetia</taxon>
        <taxon>Spirochaetales</taxon>
        <taxon>Breznakiellaceae</taxon>
        <taxon>Breznakiella</taxon>
    </lineage>
</organism>
<evidence type="ECO:0000259" key="2">
    <source>
        <dbReference type="Pfam" id="PF00144"/>
    </source>
</evidence>
<accession>A0A7T7XJD9</accession>
<dbReference type="EMBL" id="CP067089">
    <property type="protein sequence ID" value="QQO07509.1"/>
    <property type="molecule type" value="Genomic_DNA"/>
</dbReference>
<sequence length="361" mass="39053">MNSPEIWGNLEDFLAGLVADGTAPGAVALVCGRNGPVFSWAGGNRETVPRLLPMKMDTFFDLASLTKVVAVTMAAARLEEQGKLSFAGTLGDFFADPGVFGETTVAQILTHTGGFIAEQRLWDFTSTPDDVISFILKGPREYEPGTKVVYSCFGFIILGEIIRRVCGISLDKAVAELVTGPLGMNETCYRPGDFLPDPPGGFASTEFDKRSGAMISGIVHDENARFLHGVSGNAGIFSNSGDLEKWLLMLINRGIGPGGDRFLSEETVTSFHTNLTPGMEEERGIGFKLYGRPGVNDPAAEKTYAYGHTGFTGTSVLIDPVRQAGLLLLTNRVHPTREEQRLLEKRAVFNEIAFTCFDRLG</sequence>
<evidence type="ECO:0000256" key="1">
    <source>
        <dbReference type="ARBA" id="ARBA00022801"/>
    </source>
</evidence>
<dbReference type="GO" id="GO:0016787">
    <property type="term" value="F:hydrolase activity"/>
    <property type="evidence" value="ECO:0007669"/>
    <property type="project" value="UniProtKB-KW"/>
</dbReference>
<dbReference type="PANTHER" id="PTHR43283:SF11">
    <property type="entry name" value="BETA-LACTAMASE-RELATED DOMAIN-CONTAINING PROTEIN"/>
    <property type="match status" value="1"/>
</dbReference>
<proteinExistence type="predicted"/>
<dbReference type="InterPro" id="IPR001466">
    <property type="entry name" value="Beta-lactam-related"/>
</dbReference>
<dbReference type="AlphaFoldDB" id="A0A7T7XJD9"/>